<organism evidence="11 12">
    <name type="scientific">Dibothriocephalus latus</name>
    <name type="common">Fish tapeworm</name>
    <name type="synonym">Diphyllobothrium latum</name>
    <dbReference type="NCBI Taxonomy" id="60516"/>
    <lineage>
        <taxon>Eukaryota</taxon>
        <taxon>Metazoa</taxon>
        <taxon>Spiralia</taxon>
        <taxon>Lophotrochozoa</taxon>
        <taxon>Platyhelminthes</taxon>
        <taxon>Cestoda</taxon>
        <taxon>Eucestoda</taxon>
        <taxon>Diphyllobothriidea</taxon>
        <taxon>Diphyllobothriidae</taxon>
        <taxon>Dibothriocephalus</taxon>
    </lineage>
</organism>
<dbReference type="Pfam" id="PF02485">
    <property type="entry name" value="Branch"/>
    <property type="match status" value="1"/>
</dbReference>
<evidence type="ECO:0000256" key="2">
    <source>
        <dbReference type="ARBA" id="ARBA00004922"/>
    </source>
</evidence>
<evidence type="ECO:0000256" key="9">
    <source>
        <dbReference type="ARBA" id="ARBA00023180"/>
    </source>
</evidence>
<keyword evidence="7" id="KW-1133">Transmembrane helix</keyword>
<keyword evidence="12" id="KW-1185">Reference proteome</keyword>
<dbReference type="Proteomes" id="UP000281553">
    <property type="component" value="Unassembled WGS sequence"/>
</dbReference>
<dbReference type="OrthoDB" id="2019572at2759"/>
<dbReference type="PANTHER" id="PTHR19297">
    <property type="entry name" value="GLYCOSYLTRANSFERASE 14 FAMILY MEMBER"/>
    <property type="match status" value="1"/>
</dbReference>
<keyword evidence="6" id="KW-0735">Signal-anchor</keyword>
<comment type="subcellular location">
    <subcellularLocation>
        <location evidence="1">Membrane</location>
        <topology evidence="1">Single-pass type II membrane protein</topology>
    </subcellularLocation>
</comment>
<gene>
    <name evidence="11" type="ORF">DILT_LOCUS1531</name>
</gene>
<evidence type="ECO:0000313" key="11">
    <source>
        <dbReference type="EMBL" id="VDK45978.1"/>
    </source>
</evidence>
<dbReference type="PANTHER" id="PTHR19297:SF185">
    <property type="entry name" value="BETA-1,3-GALACTOSYL-O-GLYCOSYL-GLYCOPROTEIN BETA-1,6-N-ACETYLGLUCOSAMINYLTRANSFERASE 3"/>
    <property type="match status" value="1"/>
</dbReference>
<dbReference type="GO" id="GO:0016020">
    <property type="term" value="C:membrane"/>
    <property type="evidence" value="ECO:0007669"/>
    <property type="project" value="UniProtKB-SubCell"/>
</dbReference>
<keyword evidence="9" id="KW-0325">Glycoprotein</keyword>
<comment type="similarity">
    <text evidence="10">Belongs to the glycosyltransferase 14 family.</text>
</comment>
<evidence type="ECO:0000256" key="8">
    <source>
        <dbReference type="ARBA" id="ARBA00023136"/>
    </source>
</evidence>
<accession>A0A3P6RVM3</accession>
<proteinExistence type="inferred from homology"/>
<keyword evidence="5" id="KW-0812">Transmembrane</keyword>
<protein>
    <submittedName>
        <fullName evidence="11">Uncharacterized protein</fullName>
    </submittedName>
</protein>
<dbReference type="InterPro" id="IPR003406">
    <property type="entry name" value="Glyco_trans_14"/>
</dbReference>
<name>A0A3P6RVM3_DIBLA</name>
<evidence type="ECO:0000256" key="7">
    <source>
        <dbReference type="ARBA" id="ARBA00022989"/>
    </source>
</evidence>
<evidence type="ECO:0000256" key="4">
    <source>
        <dbReference type="ARBA" id="ARBA00022679"/>
    </source>
</evidence>
<evidence type="ECO:0000256" key="3">
    <source>
        <dbReference type="ARBA" id="ARBA00022676"/>
    </source>
</evidence>
<keyword evidence="4" id="KW-0808">Transferase</keyword>
<sequence length="169" mass="20069">MQWFKGSVYGAFRRDFLDFALHSPTTQSLLEILFSDREIENPDELFFQTVAFNAPFHAPGACLYTPLISEVAEGYPGRFVVWEQTRSFCPTKYVRDVCILGSPHVPEMRRTFHLFANKMHADYYPEAYDCMEQWYFSRLQREWTLGHVDWEAFQPWAYKLLTCSRYHLP</sequence>
<evidence type="ECO:0000313" key="12">
    <source>
        <dbReference type="Proteomes" id="UP000281553"/>
    </source>
</evidence>
<evidence type="ECO:0000256" key="10">
    <source>
        <dbReference type="ARBA" id="ARBA00038150"/>
    </source>
</evidence>
<reference evidence="11 12" key="1">
    <citation type="submission" date="2018-11" db="EMBL/GenBank/DDBJ databases">
        <authorList>
            <consortium name="Pathogen Informatics"/>
        </authorList>
    </citation>
    <scope>NUCLEOTIDE SEQUENCE [LARGE SCALE GENOMIC DNA]</scope>
</reference>
<evidence type="ECO:0000256" key="6">
    <source>
        <dbReference type="ARBA" id="ARBA00022968"/>
    </source>
</evidence>
<keyword evidence="3" id="KW-0328">Glycosyltransferase</keyword>
<keyword evidence="8" id="KW-0472">Membrane</keyword>
<evidence type="ECO:0000256" key="1">
    <source>
        <dbReference type="ARBA" id="ARBA00004606"/>
    </source>
</evidence>
<dbReference type="AlphaFoldDB" id="A0A3P6RVM3"/>
<dbReference type="GO" id="GO:0008375">
    <property type="term" value="F:acetylglucosaminyltransferase activity"/>
    <property type="evidence" value="ECO:0007669"/>
    <property type="project" value="TreeGrafter"/>
</dbReference>
<evidence type="ECO:0000256" key="5">
    <source>
        <dbReference type="ARBA" id="ARBA00022692"/>
    </source>
</evidence>
<dbReference type="EMBL" id="UYRU01010745">
    <property type="protein sequence ID" value="VDK45978.1"/>
    <property type="molecule type" value="Genomic_DNA"/>
</dbReference>
<comment type="pathway">
    <text evidence="2">Protein modification; protein glycosylation.</text>
</comment>